<evidence type="ECO:0000313" key="2">
    <source>
        <dbReference type="Proteomes" id="UP001144978"/>
    </source>
</evidence>
<reference evidence="1" key="1">
    <citation type="submission" date="2022-08" db="EMBL/GenBank/DDBJ databases">
        <title>Genome Sequence of Pycnoporus sanguineus.</title>
        <authorList>
            <person name="Buettner E."/>
        </authorList>
    </citation>
    <scope>NUCLEOTIDE SEQUENCE</scope>
    <source>
        <strain evidence="1">CG-C14</strain>
    </source>
</reference>
<proteinExistence type="predicted"/>
<gene>
    <name evidence="1" type="ORF">NUW54_g6352</name>
</gene>
<keyword evidence="2" id="KW-1185">Reference proteome</keyword>
<dbReference type="EMBL" id="JANSHE010001683">
    <property type="protein sequence ID" value="KAJ3001549.1"/>
    <property type="molecule type" value="Genomic_DNA"/>
</dbReference>
<comment type="caution">
    <text evidence="1">The sequence shown here is derived from an EMBL/GenBank/DDBJ whole genome shotgun (WGS) entry which is preliminary data.</text>
</comment>
<dbReference type="Proteomes" id="UP001144978">
    <property type="component" value="Unassembled WGS sequence"/>
</dbReference>
<accession>A0ACC1PSK3</accession>
<protein>
    <submittedName>
        <fullName evidence="1">Uncharacterized protein</fullName>
    </submittedName>
</protein>
<organism evidence="1 2">
    <name type="scientific">Trametes sanguinea</name>
    <dbReference type="NCBI Taxonomy" id="158606"/>
    <lineage>
        <taxon>Eukaryota</taxon>
        <taxon>Fungi</taxon>
        <taxon>Dikarya</taxon>
        <taxon>Basidiomycota</taxon>
        <taxon>Agaricomycotina</taxon>
        <taxon>Agaricomycetes</taxon>
        <taxon>Polyporales</taxon>
        <taxon>Polyporaceae</taxon>
        <taxon>Trametes</taxon>
    </lineage>
</organism>
<name>A0ACC1PSK3_9APHY</name>
<sequence length="121" mass="12921">MRGRTPDVYGWRHTRQHGGGRRTLKRKAKEQVAGGLGDIKAAISALEEDIPVAVQNSVAAATEADASKPAKPKPKPGQIGEGKGAPLNKNQRKKALYVTLPSAAPAHFRVAMKCTCSRRAL</sequence>
<evidence type="ECO:0000313" key="1">
    <source>
        <dbReference type="EMBL" id="KAJ3001549.1"/>
    </source>
</evidence>